<dbReference type="EMBL" id="GL378390">
    <property type="protein sequence ID" value="EFJ41777.1"/>
    <property type="molecule type" value="Genomic_DNA"/>
</dbReference>
<feature type="signal peptide" evidence="1">
    <location>
        <begin position="1"/>
        <end position="32"/>
    </location>
</feature>
<evidence type="ECO:0000313" key="4">
    <source>
        <dbReference type="Proteomes" id="UP000001058"/>
    </source>
</evidence>
<dbReference type="STRING" id="3068.D8UEQ9"/>
<dbReference type="Proteomes" id="UP000001058">
    <property type="component" value="Unassembled WGS sequence"/>
</dbReference>
<evidence type="ECO:0000256" key="1">
    <source>
        <dbReference type="SAM" id="SignalP"/>
    </source>
</evidence>
<gene>
    <name evidence="3" type="primary">phV28</name>
    <name evidence="3" type="ORF">VOLCADRAFT_77438</name>
</gene>
<name>D8UEQ9_VOLCA</name>
<keyword evidence="1" id="KW-0732">Signal</keyword>
<evidence type="ECO:0000313" key="3">
    <source>
        <dbReference type="EMBL" id="EFJ41777.1"/>
    </source>
</evidence>
<proteinExistence type="predicted"/>
<protein>
    <submittedName>
        <fullName evidence="3">Extracellular matrix glycoprotein pherophorin-V28</fullName>
    </submittedName>
</protein>
<feature type="domain" description="Pherophorin" evidence="2">
    <location>
        <begin position="68"/>
        <end position="223"/>
    </location>
</feature>
<dbReference type="eggNOG" id="ENOG502QQEE">
    <property type="taxonomic scope" value="Eukaryota"/>
</dbReference>
<dbReference type="OrthoDB" id="526423at2759"/>
<evidence type="ECO:0000259" key="2">
    <source>
        <dbReference type="Pfam" id="PF12499"/>
    </source>
</evidence>
<dbReference type="InParanoid" id="D8UEQ9"/>
<organism evidence="4">
    <name type="scientific">Volvox carteri f. nagariensis</name>
    <dbReference type="NCBI Taxonomy" id="3068"/>
    <lineage>
        <taxon>Eukaryota</taxon>
        <taxon>Viridiplantae</taxon>
        <taxon>Chlorophyta</taxon>
        <taxon>core chlorophytes</taxon>
        <taxon>Chlorophyceae</taxon>
        <taxon>CS clade</taxon>
        <taxon>Chlamydomonadales</taxon>
        <taxon>Volvocaceae</taxon>
        <taxon>Volvox</taxon>
    </lineage>
</organism>
<dbReference type="GeneID" id="9620648"/>
<sequence>MTKCSSSCSSSVATAIVLTTSVLLLFTPTAAAAASADNRLANLRGIGSIKQQQQLKLHSSTFTLPSISNCERDAAKSPLRLSFDAAASGLEFGGTIQRYCFRIRSTAGCSLPSRCCGSSSRTASKIEFDVVAGCKDSLRHVTVNGQPAVYEYDTALSMLRVTDLNAPTSTIATAASDTQVCVLLDTASSCPSLATFCGRHDGASTAAGACRYSIFSTDGNCCPISAVSTAVPLPLPASTIDLPSTTVFRSDFPYCQCQRNAAGSRLFAVASLDANPNVDNGLTRICFDVGLHDVCADPTSKCCEFTLYKMELEVDRACADALAYTTIDGIQHVRYFQTAPHAAIKIVNLDRPLSAVNGTQVCLFLRPECNTLEKLCAFHDGSCTVGLFSKPGTGAANCCPLSSVRI</sequence>
<reference evidence="3 4" key="1">
    <citation type="journal article" date="2010" name="Science">
        <title>Genomic analysis of organismal complexity in the multicellular green alga Volvox carteri.</title>
        <authorList>
            <person name="Prochnik S.E."/>
            <person name="Umen J."/>
            <person name="Nedelcu A.M."/>
            <person name="Hallmann A."/>
            <person name="Miller S.M."/>
            <person name="Nishii I."/>
            <person name="Ferris P."/>
            <person name="Kuo A."/>
            <person name="Mitros T."/>
            <person name="Fritz-Laylin L.K."/>
            <person name="Hellsten U."/>
            <person name="Chapman J."/>
            <person name="Simakov O."/>
            <person name="Rensing S.A."/>
            <person name="Terry A."/>
            <person name="Pangilinan J."/>
            <person name="Kapitonov V."/>
            <person name="Jurka J."/>
            <person name="Salamov A."/>
            <person name="Shapiro H."/>
            <person name="Schmutz J."/>
            <person name="Grimwood J."/>
            <person name="Lindquist E."/>
            <person name="Lucas S."/>
            <person name="Grigoriev I.V."/>
            <person name="Schmitt R."/>
            <person name="Kirk D."/>
            <person name="Rokhsar D.S."/>
        </authorList>
    </citation>
    <scope>NUCLEOTIDE SEQUENCE [LARGE SCALE GENOMIC DNA]</scope>
    <source>
        <strain evidence="4">f. Nagariensis / Eve</strain>
    </source>
</reference>
<dbReference type="Pfam" id="PF12499">
    <property type="entry name" value="DUF3707"/>
    <property type="match status" value="2"/>
</dbReference>
<feature type="domain" description="Pherophorin" evidence="2">
    <location>
        <begin position="252"/>
        <end position="400"/>
    </location>
</feature>
<dbReference type="RefSeq" id="XP_002957123.1">
    <property type="nucleotide sequence ID" value="XM_002957077.1"/>
</dbReference>
<accession>D8UEQ9</accession>
<dbReference type="InterPro" id="IPR024616">
    <property type="entry name" value="Pherophorin"/>
</dbReference>
<dbReference type="AlphaFoldDB" id="D8UEQ9"/>
<keyword evidence="4" id="KW-1185">Reference proteome</keyword>
<feature type="chain" id="PRO_5003124447" evidence="1">
    <location>
        <begin position="33"/>
        <end position="406"/>
    </location>
</feature>
<dbReference type="KEGG" id="vcn:VOLCADRAFT_77438"/>